<name>A0ABQ8MLI4_LABRO</name>
<evidence type="ECO:0000256" key="3">
    <source>
        <dbReference type="ARBA" id="ARBA00022692"/>
    </source>
</evidence>
<dbReference type="CDD" id="cd03156">
    <property type="entry name" value="uroplakin_I_like_LEL"/>
    <property type="match status" value="1"/>
</dbReference>
<dbReference type="Proteomes" id="UP000830375">
    <property type="component" value="Unassembled WGS sequence"/>
</dbReference>
<evidence type="ECO:0000256" key="2">
    <source>
        <dbReference type="ARBA" id="ARBA00006840"/>
    </source>
</evidence>
<dbReference type="InterPro" id="IPR008952">
    <property type="entry name" value="Tetraspanin_EC2_sf"/>
</dbReference>
<evidence type="ECO:0000256" key="1">
    <source>
        <dbReference type="ARBA" id="ARBA00004141"/>
    </source>
</evidence>
<dbReference type="Pfam" id="PF00335">
    <property type="entry name" value="Tetraspanin"/>
    <property type="match status" value="1"/>
</dbReference>
<feature type="transmembrane region" description="Helical" evidence="6">
    <location>
        <begin position="88"/>
        <end position="116"/>
    </location>
</feature>
<dbReference type="PIRSF" id="PIRSF002419">
    <property type="entry name" value="Tetraspanin"/>
    <property type="match status" value="1"/>
</dbReference>
<keyword evidence="5 6" id="KW-0472">Membrane</keyword>
<dbReference type="PANTHER" id="PTHR19282">
    <property type="entry name" value="TETRASPANIN"/>
    <property type="match status" value="1"/>
</dbReference>
<dbReference type="InterPro" id="IPR000301">
    <property type="entry name" value="Tetraspanin_animals"/>
</dbReference>
<evidence type="ECO:0000256" key="5">
    <source>
        <dbReference type="ARBA" id="ARBA00023136"/>
    </source>
</evidence>
<dbReference type="SUPFAM" id="SSF48652">
    <property type="entry name" value="Tetraspanin"/>
    <property type="match status" value="1"/>
</dbReference>
<dbReference type="PANTHER" id="PTHR19282:SF504">
    <property type="entry name" value="TETRASPANIN"/>
    <property type="match status" value="1"/>
</dbReference>
<proteinExistence type="inferred from homology"/>
<feature type="transmembrane region" description="Helical" evidence="6">
    <location>
        <begin position="212"/>
        <end position="238"/>
    </location>
</feature>
<protein>
    <recommendedName>
        <fullName evidence="6">Tetraspanin</fullName>
    </recommendedName>
</protein>
<keyword evidence="4 6" id="KW-1133">Transmembrane helix</keyword>
<sequence length="242" mass="27199">MITGAASHSLNYIMRHYSSGAPEHNMSVNGQGEASARGTSMEGDCLSCIKYLMFIFNFFIFLGGAFLLGVGIWVLVDPTGFREIVAANPLLFTGFFMLILIIFLAELAVAILAFVFREHLTRDYFTKELKTHYQGTNSTDVFTSTWNAIMTTFDCCGVNSAEDFDDQSLYRQLNPSRLVPEVCCQRNDLMMNKEECLKAMMPIPVVDYFETYIYMAGALAIVVLTIELFAMVFAMCLFRGIQ</sequence>
<comment type="caution">
    <text evidence="7">The sequence shown here is derived from an EMBL/GenBank/DDBJ whole genome shotgun (WGS) entry which is preliminary data.</text>
</comment>
<comment type="subcellular location">
    <subcellularLocation>
        <location evidence="1 6">Membrane</location>
        <topology evidence="1 6">Multi-pass membrane protein</topology>
    </subcellularLocation>
</comment>
<evidence type="ECO:0000256" key="4">
    <source>
        <dbReference type="ARBA" id="ARBA00022989"/>
    </source>
</evidence>
<dbReference type="PRINTS" id="PR00259">
    <property type="entry name" value="TMFOUR"/>
</dbReference>
<organism evidence="7 8">
    <name type="scientific">Labeo rohita</name>
    <name type="common">Indian major carp</name>
    <name type="synonym">Cyprinus rohita</name>
    <dbReference type="NCBI Taxonomy" id="84645"/>
    <lineage>
        <taxon>Eukaryota</taxon>
        <taxon>Metazoa</taxon>
        <taxon>Chordata</taxon>
        <taxon>Craniata</taxon>
        <taxon>Vertebrata</taxon>
        <taxon>Euteleostomi</taxon>
        <taxon>Actinopterygii</taxon>
        <taxon>Neopterygii</taxon>
        <taxon>Teleostei</taxon>
        <taxon>Ostariophysi</taxon>
        <taxon>Cypriniformes</taxon>
        <taxon>Cyprinidae</taxon>
        <taxon>Labeoninae</taxon>
        <taxon>Labeonini</taxon>
        <taxon>Labeo</taxon>
    </lineage>
</organism>
<evidence type="ECO:0000256" key="6">
    <source>
        <dbReference type="RuleBase" id="RU361218"/>
    </source>
</evidence>
<comment type="caution">
    <text evidence="6">Lacks conserved residue(s) required for the propagation of feature annotation.</text>
</comment>
<comment type="similarity">
    <text evidence="2 6">Belongs to the tetraspanin (TM4SF) family.</text>
</comment>
<accession>A0ABQ8MLI4</accession>
<dbReference type="InterPro" id="IPR018499">
    <property type="entry name" value="Tetraspanin/Peripherin"/>
</dbReference>
<evidence type="ECO:0000313" key="8">
    <source>
        <dbReference type="Proteomes" id="UP000830375"/>
    </source>
</evidence>
<dbReference type="Gene3D" id="1.10.1450.10">
    <property type="entry name" value="Tetraspanin"/>
    <property type="match status" value="1"/>
</dbReference>
<evidence type="ECO:0000313" key="7">
    <source>
        <dbReference type="EMBL" id="KAI2662728.1"/>
    </source>
</evidence>
<keyword evidence="8" id="KW-1185">Reference proteome</keyword>
<reference evidence="7 8" key="1">
    <citation type="submission" date="2022-01" db="EMBL/GenBank/DDBJ databases">
        <title>A high-quality chromosome-level genome assembly of rohu carp, Labeo rohita.</title>
        <authorList>
            <person name="Arick M.A. II"/>
            <person name="Hsu C.-Y."/>
            <person name="Magbanua Z."/>
            <person name="Pechanova O."/>
            <person name="Grover C."/>
            <person name="Miller E."/>
            <person name="Thrash A."/>
            <person name="Ezzel L."/>
            <person name="Alam S."/>
            <person name="Benzie J."/>
            <person name="Hamilton M."/>
            <person name="Karsi A."/>
            <person name="Lawrence M.L."/>
            <person name="Peterson D.G."/>
        </authorList>
    </citation>
    <scope>NUCLEOTIDE SEQUENCE [LARGE SCALE GENOMIC DNA]</scope>
    <source>
        <strain evidence="8">BAU-BD-2019</strain>
        <tissue evidence="7">Blood</tissue>
    </source>
</reference>
<gene>
    <name evidence="7" type="ORF">H4Q32_001660</name>
</gene>
<feature type="transmembrane region" description="Helical" evidence="6">
    <location>
        <begin position="51"/>
        <end position="76"/>
    </location>
</feature>
<dbReference type="EMBL" id="JACTAM010000007">
    <property type="protein sequence ID" value="KAI2662728.1"/>
    <property type="molecule type" value="Genomic_DNA"/>
</dbReference>
<keyword evidence="3 6" id="KW-0812">Transmembrane</keyword>